<dbReference type="InterPro" id="IPR045053">
    <property type="entry name" value="MAN-like"/>
</dbReference>
<protein>
    <recommendedName>
        <fullName evidence="4">mannan endo-1,4-beta-mannosidase</fullName>
        <ecNumber evidence="4">3.2.1.78</ecNumber>
    </recommendedName>
</protein>
<feature type="region of interest" description="Disordered" evidence="9">
    <location>
        <begin position="161"/>
        <end position="183"/>
    </location>
</feature>
<evidence type="ECO:0000259" key="11">
    <source>
        <dbReference type="Pfam" id="PF26410"/>
    </source>
</evidence>
<evidence type="ECO:0000256" key="4">
    <source>
        <dbReference type="ARBA" id="ARBA00012706"/>
    </source>
</evidence>
<dbReference type="AlphaFoldDB" id="A0A6G0WQG1"/>
<evidence type="ECO:0000256" key="5">
    <source>
        <dbReference type="ARBA" id="ARBA00022525"/>
    </source>
</evidence>
<proteinExistence type="inferred from homology"/>
<evidence type="ECO:0000313" key="12">
    <source>
        <dbReference type="EMBL" id="KAF0729671.1"/>
    </source>
</evidence>
<dbReference type="InterPro" id="IPR017853">
    <property type="entry name" value="GH"/>
</dbReference>
<dbReference type="GO" id="GO:0000272">
    <property type="term" value="P:polysaccharide catabolic process"/>
    <property type="evidence" value="ECO:0007669"/>
    <property type="project" value="InterPro"/>
</dbReference>
<feature type="domain" description="Glycoside hydrolase family 5" evidence="11">
    <location>
        <begin position="200"/>
        <end position="410"/>
    </location>
</feature>
<reference evidence="12 13" key="1">
    <citation type="submission" date="2019-07" db="EMBL/GenBank/DDBJ databases">
        <title>Genomics analysis of Aphanomyces spp. identifies a new class of oomycete effector associated with host adaptation.</title>
        <authorList>
            <person name="Gaulin E."/>
        </authorList>
    </citation>
    <scope>NUCLEOTIDE SEQUENCE [LARGE SCALE GENOMIC DNA]</scope>
    <source>
        <strain evidence="12 13">ATCC 201684</strain>
    </source>
</reference>
<dbReference type="PANTHER" id="PTHR31451">
    <property type="match status" value="1"/>
</dbReference>
<accession>A0A6G0WQG1</accession>
<feature type="chain" id="PRO_5026029130" description="mannan endo-1,4-beta-mannosidase" evidence="10">
    <location>
        <begin position="17"/>
        <end position="522"/>
    </location>
</feature>
<dbReference type="Proteomes" id="UP000481153">
    <property type="component" value="Unassembled WGS sequence"/>
</dbReference>
<keyword evidence="13" id="KW-1185">Reference proteome</keyword>
<keyword evidence="7" id="KW-0378">Hydrolase</keyword>
<dbReference type="VEuPathDB" id="FungiDB:AeMF1_007116"/>
<evidence type="ECO:0000256" key="3">
    <source>
        <dbReference type="ARBA" id="ARBA00005641"/>
    </source>
</evidence>
<organism evidence="12 13">
    <name type="scientific">Aphanomyces euteiches</name>
    <dbReference type="NCBI Taxonomy" id="100861"/>
    <lineage>
        <taxon>Eukaryota</taxon>
        <taxon>Sar</taxon>
        <taxon>Stramenopiles</taxon>
        <taxon>Oomycota</taxon>
        <taxon>Saprolegniomycetes</taxon>
        <taxon>Saprolegniales</taxon>
        <taxon>Verrucalvaceae</taxon>
        <taxon>Aphanomyces</taxon>
    </lineage>
</organism>
<keyword evidence="6 10" id="KW-0732">Signal</keyword>
<evidence type="ECO:0000256" key="8">
    <source>
        <dbReference type="ARBA" id="ARBA00023295"/>
    </source>
</evidence>
<name>A0A6G0WQG1_9STRA</name>
<gene>
    <name evidence="12" type="ORF">Ae201684_012732</name>
</gene>
<dbReference type="PANTHER" id="PTHR31451:SF39">
    <property type="entry name" value="MANNAN ENDO-1,4-BETA-MANNOSIDASE 1"/>
    <property type="match status" value="1"/>
</dbReference>
<evidence type="ECO:0000256" key="10">
    <source>
        <dbReference type="SAM" id="SignalP"/>
    </source>
</evidence>
<dbReference type="Pfam" id="PF26410">
    <property type="entry name" value="GH5_mannosidase"/>
    <property type="match status" value="1"/>
</dbReference>
<evidence type="ECO:0000256" key="9">
    <source>
        <dbReference type="SAM" id="MobiDB-lite"/>
    </source>
</evidence>
<comment type="catalytic activity">
    <reaction evidence="1">
        <text>Random hydrolysis of (1-&gt;4)-beta-D-mannosidic linkages in mannans, galactomannans and glucomannans.</text>
        <dbReference type="EC" id="3.2.1.78"/>
    </reaction>
</comment>
<keyword evidence="8" id="KW-0326">Glycosidase</keyword>
<keyword evidence="5" id="KW-0964">Secreted</keyword>
<dbReference type="EC" id="3.2.1.78" evidence="4"/>
<dbReference type="GO" id="GO:0005576">
    <property type="term" value="C:extracellular region"/>
    <property type="evidence" value="ECO:0007669"/>
    <property type="project" value="UniProtKB-SubCell"/>
</dbReference>
<feature type="signal peptide" evidence="10">
    <location>
        <begin position="1"/>
        <end position="16"/>
    </location>
</feature>
<evidence type="ECO:0000256" key="2">
    <source>
        <dbReference type="ARBA" id="ARBA00004613"/>
    </source>
</evidence>
<evidence type="ECO:0000313" key="13">
    <source>
        <dbReference type="Proteomes" id="UP000481153"/>
    </source>
</evidence>
<comment type="similarity">
    <text evidence="3">Belongs to the glycosyl hydrolase 5 (cellulase A) family.</text>
</comment>
<comment type="subcellular location">
    <subcellularLocation>
        <location evidence="2">Secreted</location>
    </subcellularLocation>
</comment>
<dbReference type="SUPFAM" id="SSF51445">
    <property type="entry name" value="(Trans)glycosidases"/>
    <property type="match status" value="1"/>
</dbReference>
<dbReference type="EMBL" id="VJMJ01000162">
    <property type="protein sequence ID" value="KAF0729671.1"/>
    <property type="molecule type" value="Genomic_DNA"/>
</dbReference>
<evidence type="ECO:0000256" key="1">
    <source>
        <dbReference type="ARBA" id="ARBA00001678"/>
    </source>
</evidence>
<sequence length="522" mass="55916">MKVAFLTIALAAVAHAGKIGDWQTCNAASDTCSSSGWVCCVAPADISTGKTSCRPGGNECTPSSGGVADWNACQKGKDKCSSSGWVCCVSPADLASGKTTCRPGGTECSSPTVAPTPKATPTPKKDAIPDWNACQTGVDKCASSGWVCCVSPSDTASGKTTCRPGGTECASSTPPPPPSSSPTNFAGANSYFLHTLAQSDRLEILKAIQNAGLRTVRIFIARIDARAKGTSSSGVQDLESKQVGQYDDTILKQVDQLMLEAYQHNIKLIIALHDRWALGCWDTDAYVSKYNLPVTECSKAVNRADAFYTNTNAQADFDRRLAHILQHKNPNFGNRAWGNIPEAILGFEPQNESQGWLHSTSNGQLVVPNPNWVCDRATKMRQYIPNKNILILSGGGTDYDSCKLINFFQCAAINVIAIHTYSDANSNVFSQFVSLANQYNKRVIVEEFGYGSNKAANFAKFTSTAQSAGLPWVMWEALKPGNTGDYETWTSESAAWQAIVNGAANANVKAGKWSWPELAARS</sequence>
<dbReference type="GO" id="GO:0016985">
    <property type="term" value="F:mannan endo-1,4-beta-mannosidase activity"/>
    <property type="evidence" value="ECO:0007669"/>
    <property type="project" value="UniProtKB-EC"/>
</dbReference>
<evidence type="ECO:0000256" key="7">
    <source>
        <dbReference type="ARBA" id="ARBA00022801"/>
    </source>
</evidence>
<dbReference type="Gene3D" id="3.20.20.80">
    <property type="entry name" value="Glycosidases"/>
    <property type="match status" value="1"/>
</dbReference>
<dbReference type="InterPro" id="IPR001547">
    <property type="entry name" value="Glyco_hydro_5"/>
</dbReference>
<comment type="caution">
    <text evidence="12">The sequence shown here is derived from an EMBL/GenBank/DDBJ whole genome shotgun (WGS) entry which is preliminary data.</text>
</comment>
<evidence type="ECO:0000256" key="6">
    <source>
        <dbReference type="ARBA" id="ARBA00022729"/>
    </source>
</evidence>